<dbReference type="Proteomes" id="UP000030693">
    <property type="component" value="Unassembled WGS sequence"/>
</dbReference>
<dbReference type="Pfam" id="PF05018">
    <property type="entry name" value="CFA20_dom"/>
    <property type="match status" value="1"/>
</dbReference>
<protein>
    <recommendedName>
        <fullName evidence="1">CFA20 domain-containing protein</fullName>
    </recommendedName>
</protein>
<dbReference type="OMA" id="XEDELPA"/>
<reference evidence="2" key="1">
    <citation type="submission" date="2013-04" db="EMBL/GenBank/DDBJ databases">
        <title>The Genome Sequence of Fonticula alba ATCC 38817.</title>
        <authorList>
            <consortium name="The Broad Institute Genomics Platform"/>
            <person name="Russ C."/>
            <person name="Cuomo C."/>
            <person name="Burger G."/>
            <person name="Gray M.W."/>
            <person name="Holland P.W.H."/>
            <person name="King N."/>
            <person name="Lang F.B.F."/>
            <person name="Roger A.J."/>
            <person name="Ruiz-Trillo I."/>
            <person name="Brown M."/>
            <person name="Walker B."/>
            <person name="Young S."/>
            <person name="Zeng Q."/>
            <person name="Gargeya S."/>
            <person name="Fitzgerald M."/>
            <person name="Haas B."/>
            <person name="Abouelleil A."/>
            <person name="Allen A.W."/>
            <person name="Alvarado L."/>
            <person name="Arachchi H.M."/>
            <person name="Berlin A.M."/>
            <person name="Chapman S.B."/>
            <person name="Gainer-Dewar J."/>
            <person name="Goldberg J."/>
            <person name="Griggs A."/>
            <person name="Gujja S."/>
            <person name="Hansen M."/>
            <person name="Howarth C."/>
            <person name="Imamovic A."/>
            <person name="Ireland A."/>
            <person name="Larimer J."/>
            <person name="McCowan C."/>
            <person name="Murphy C."/>
            <person name="Pearson M."/>
            <person name="Poon T.W."/>
            <person name="Priest M."/>
            <person name="Roberts A."/>
            <person name="Saif S."/>
            <person name="Shea T."/>
            <person name="Sisk P."/>
            <person name="Sykes S."/>
            <person name="Wortman J."/>
            <person name="Nusbaum C."/>
            <person name="Birren B."/>
        </authorList>
    </citation>
    <scope>NUCLEOTIDE SEQUENCE [LARGE SCALE GENOMIC DNA]</scope>
    <source>
        <strain evidence="2">ATCC 38817</strain>
    </source>
</reference>
<evidence type="ECO:0000313" key="2">
    <source>
        <dbReference type="EMBL" id="KCV69240.1"/>
    </source>
</evidence>
<dbReference type="RefSeq" id="XP_009496811.1">
    <property type="nucleotide sequence ID" value="XM_009498536.1"/>
</dbReference>
<dbReference type="EMBL" id="KB932207">
    <property type="protein sequence ID" value="KCV69240.1"/>
    <property type="molecule type" value="Genomic_DNA"/>
</dbReference>
<dbReference type="eggNOG" id="KOG3213">
    <property type="taxonomic scope" value="Eukaryota"/>
</dbReference>
<accession>A0A058Z4N9</accession>
<dbReference type="InterPro" id="IPR007714">
    <property type="entry name" value="CFA20_dom"/>
</dbReference>
<evidence type="ECO:0000313" key="3">
    <source>
        <dbReference type="Proteomes" id="UP000030693"/>
    </source>
</evidence>
<keyword evidence="3" id="KW-1185">Reference proteome</keyword>
<gene>
    <name evidence="2" type="ORF">H696_04657</name>
</gene>
<dbReference type="AlphaFoldDB" id="A0A058Z4N9"/>
<sequence>MLKQSFQLWRTETHESASVKLTQDALIRSRVLEILTPEGCPSAALVTTSISCPPGPGQSIGIRLPFLTIQVKNLNRYFSFEVEVEDDQGVVRRFRCSNFNTTTRVKEYICTMPLLLDAGWNIVKIDLAQMVRCVYGTQFTEVRSITIHPNCLLRRIFFSDKNIPEEDLPADFRLHAASDTAN</sequence>
<feature type="domain" description="CFA20" evidence="1">
    <location>
        <begin position="4"/>
        <end position="175"/>
    </location>
</feature>
<name>A0A058Z4N9_FONAL</name>
<evidence type="ECO:0000259" key="1">
    <source>
        <dbReference type="Pfam" id="PF05018"/>
    </source>
</evidence>
<dbReference type="InterPro" id="IPR040441">
    <property type="entry name" value="CFA20/CFAP20DC"/>
</dbReference>
<dbReference type="GeneID" id="20529382"/>
<proteinExistence type="predicted"/>
<dbReference type="STRING" id="691883.A0A058Z4N9"/>
<organism evidence="2">
    <name type="scientific">Fonticula alba</name>
    <name type="common">Slime mold</name>
    <dbReference type="NCBI Taxonomy" id="691883"/>
    <lineage>
        <taxon>Eukaryota</taxon>
        <taxon>Rotosphaerida</taxon>
        <taxon>Fonticulaceae</taxon>
        <taxon>Fonticula</taxon>
    </lineage>
</organism>
<dbReference type="PANTHER" id="PTHR12458">
    <property type="entry name" value="ORF PROTEIN"/>
    <property type="match status" value="1"/>
</dbReference>
<dbReference type="OrthoDB" id="7486196at2759"/>